<gene>
    <name evidence="1" type="ORF">CCO03_11680</name>
</gene>
<proteinExistence type="predicted"/>
<dbReference type="AlphaFoldDB" id="A0A1Y0EP86"/>
<name>A0A1Y0EP86_9BURK</name>
<organism evidence="1 2">
    <name type="scientific">Comamonas serinivorans</name>
    <dbReference type="NCBI Taxonomy" id="1082851"/>
    <lineage>
        <taxon>Bacteria</taxon>
        <taxon>Pseudomonadati</taxon>
        <taxon>Pseudomonadota</taxon>
        <taxon>Betaproteobacteria</taxon>
        <taxon>Burkholderiales</taxon>
        <taxon>Comamonadaceae</taxon>
        <taxon>Comamonas</taxon>
    </lineage>
</organism>
<dbReference type="RefSeq" id="WP_087281222.1">
    <property type="nucleotide sequence ID" value="NZ_CP021455.1"/>
</dbReference>
<keyword evidence="2" id="KW-1185">Reference proteome</keyword>
<evidence type="ECO:0000313" key="2">
    <source>
        <dbReference type="Proteomes" id="UP000196138"/>
    </source>
</evidence>
<dbReference type="KEGG" id="cser:CCO03_11680"/>
<dbReference type="Proteomes" id="UP000196138">
    <property type="component" value="Chromosome"/>
</dbReference>
<sequence>MQILFPNSFGHPLPQEDEVLDLQEQYGFSQDYAEFLFRQNGFSFDRLADASDPDECLAVGEDDAEGNADLRHLYALGAEAPFDDLNAQLEDFIFREVLFPIGAGYGGQVFVEVLAGKYQGFIASLDHELYASNTSLEEYLEEAELEGSEEDRDALADALCDPESGLAWFHARSLRQFLSECVFCDESLTGFVMDADDLPDELLN</sequence>
<dbReference type="EMBL" id="CP021455">
    <property type="protein sequence ID" value="ARU05250.1"/>
    <property type="molecule type" value="Genomic_DNA"/>
</dbReference>
<evidence type="ECO:0000313" key="1">
    <source>
        <dbReference type="EMBL" id="ARU05250.1"/>
    </source>
</evidence>
<dbReference type="OrthoDB" id="8793036at2"/>
<accession>A0A1Y0EP86</accession>
<reference evidence="1 2" key="1">
    <citation type="submission" date="2017-05" db="EMBL/GenBank/DDBJ databases">
        <authorList>
            <person name="Song R."/>
            <person name="Chenine A.L."/>
            <person name="Ruprecht R.M."/>
        </authorList>
    </citation>
    <scope>NUCLEOTIDE SEQUENCE [LARGE SCALE GENOMIC DNA]</scope>
    <source>
        <strain evidence="1 2">DSM 26136</strain>
    </source>
</reference>
<protein>
    <submittedName>
        <fullName evidence="1">Uncharacterized protein</fullName>
    </submittedName>
</protein>